<organism evidence="1 2">
    <name type="scientific">Sinorhizobium medicae</name>
    <dbReference type="NCBI Taxonomy" id="110321"/>
    <lineage>
        <taxon>Bacteria</taxon>
        <taxon>Pseudomonadati</taxon>
        <taxon>Pseudomonadota</taxon>
        <taxon>Alphaproteobacteria</taxon>
        <taxon>Hyphomicrobiales</taxon>
        <taxon>Rhizobiaceae</taxon>
        <taxon>Sinorhizobium/Ensifer group</taxon>
        <taxon>Sinorhizobium</taxon>
    </lineage>
</organism>
<dbReference type="EMBL" id="NBUC01000063">
    <property type="protein sequence ID" value="PLU04782.1"/>
    <property type="molecule type" value="Genomic_DNA"/>
</dbReference>
<proteinExistence type="predicted"/>
<evidence type="ECO:0000313" key="1">
    <source>
        <dbReference type="EMBL" id="PLU04782.1"/>
    </source>
</evidence>
<name>A0ABX4TPZ9_9HYPH</name>
<evidence type="ECO:0000313" key="2">
    <source>
        <dbReference type="Proteomes" id="UP001190825"/>
    </source>
</evidence>
<keyword evidence="2" id="KW-1185">Reference proteome</keyword>
<evidence type="ECO:0008006" key="3">
    <source>
        <dbReference type="Google" id="ProtNLM"/>
    </source>
</evidence>
<sequence>MTSNNSRRSGSKFEPRLRKLYGVAVGLAQPHRRSFRPVIREIPNLEDAIDFVEEWPEQERAVIHDAPSKTRYMAHGSLARSGREACDPRC</sequence>
<protein>
    <recommendedName>
        <fullName evidence="3">DUF982 domain-containing protein</fullName>
    </recommendedName>
</protein>
<comment type="caution">
    <text evidence="1">The sequence shown here is derived from an EMBL/GenBank/DDBJ whole genome shotgun (WGS) entry which is preliminary data.</text>
</comment>
<dbReference type="Proteomes" id="UP001190825">
    <property type="component" value="Unassembled WGS sequence"/>
</dbReference>
<reference evidence="1 2" key="1">
    <citation type="journal article" date="2018" name="FEMS Microbiol. Ecol.">
        <title>Co-invading symbiotic mutualists of Medicago polymorpha retain high ancestral diversity and contain diverse accessory genomes.</title>
        <authorList>
            <person name="Porter S.S."/>
            <person name="Faber-Hammond J.J."/>
            <person name="Friesen M.L."/>
        </authorList>
    </citation>
    <scope>NUCLEOTIDE SEQUENCE [LARGE SCALE GENOMIC DNA]</scope>
    <source>
        <strain evidence="1 2">Str16</strain>
    </source>
</reference>
<accession>A0ABX4TPZ9</accession>
<gene>
    <name evidence="1" type="ORF">BMJ33_11245</name>
</gene>